<keyword evidence="3" id="KW-0805">Transcription regulation</keyword>
<dbReference type="Gene3D" id="1.10.10.10">
    <property type="entry name" value="Winged helix-like DNA-binding domain superfamily/Winged helix DNA-binding domain"/>
    <property type="match status" value="1"/>
</dbReference>
<evidence type="ECO:0000313" key="11">
    <source>
        <dbReference type="Proteomes" id="UP000242886"/>
    </source>
</evidence>
<dbReference type="Gene3D" id="3.40.50.2300">
    <property type="match status" value="1"/>
</dbReference>
<keyword evidence="1 6" id="KW-0597">Phosphoprotein</keyword>
<evidence type="ECO:0000256" key="7">
    <source>
        <dbReference type="PROSITE-ProRule" id="PRU01091"/>
    </source>
</evidence>
<evidence type="ECO:0000256" key="3">
    <source>
        <dbReference type="ARBA" id="ARBA00023015"/>
    </source>
</evidence>
<sequence>MFDRLATSMIAAHSTARSAINADTAACQLLVVEDDVTILANLVEYLELQGHQVDVAYDGLAAQHRLAARTYDVVILDLGLPRADGQAVLQYLRNTLGLATPVLVLTARDALSSKLDTLALGADDYLVKPYALAEVAMRVQVLHRRARGTVVSDLLQAGTLCLDRRRREARVQDQVLHLMPRSMQILEALLLDPGRVVTRRALENLLWPDEDVGSDALRGQIHLLRKALSQAGYDGLETVHGVGYRLKCA</sequence>
<dbReference type="InterPro" id="IPR039420">
    <property type="entry name" value="WalR-like"/>
</dbReference>
<dbReference type="InterPro" id="IPR001789">
    <property type="entry name" value="Sig_transdc_resp-reg_receiver"/>
</dbReference>
<dbReference type="AlphaFoldDB" id="A0A7Z7HPU8"/>
<dbReference type="InterPro" id="IPR011006">
    <property type="entry name" value="CheY-like_superfamily"/>
</dbReference>
<dbReference type="GO" id="GO:0000976">
    <property type="term" value="F:transcription cis-regulatory region binding"/>
    <property type="evidence" value="ECO:0007669"/>
    <property type="project" value="TreeGrafter"/>
</dbReference>
<dbReference type="SMART" id="SM00862">
    <property type="entry name" value="Trans_reg_C"/>
    <property type="match status" value="1"/>
</dbReference>
<feature type="domain" description="Response regulatory" evidence="8">
    <location>
        <begin position="28"/>
        <end position="143"/>
    </location>
</feature>
<dbReference type="Pfam" id="PF00486">
    <property type="entry name" value="Trans_reg_C"/>
    <property type="match status" value="1"/>
</dbReference>
<keyword evidence="2" id="KW-0902">Two-component regulatory system</keyword>
<organism evidence="10 11">
    <name type="scientific">Sterolibacterium denitrificans</name>
    <dbReference type="NCBI Taxonomy" id="157592"/>
    <lineage>
        <taxon>Bacteria</taxon>
        <taxon>Pseudomonadati</taxon>
        <taxon>Pseudomonadota</taxon>
        <taxon>Betaproteobacteria</taxon>
        <taxon>Nitrosomonadales</taxon>
        <taxon>Sterolibacteriaceae</taxon>
        <taxon>Sterolibacterium</taxon>
    </lineage>
</organism>
<protein>
    <submittedName>
        <fullName evidence="10">DNA-binding response regulator in two-component regulatory system with QseC</fullName>
    </submittedName>
</protein>
<dbReference type="GO" id="GO:0006355">
    <property type="term" value="P:regulation of DNA-templated transcription"/>
    <property type="evidence" value="ECO:0007669"/>
    <property type="project" value="InterPro"/>
</dbReference>
<evidence type="ECO:0000256" key="1">
    <source>
        <dbReference type="ARBA" id="ARBA00022553"/>
    </source>
</evidence>
<keyword evidence="5" id="KW-0804">Transcription</keyword>
<dbReference type="Pfam" id="PF00072">
    <property type="entry name" value="Response_reg"/>
    <property type="match status" value="1"/>
</dbReference>
<dbReference type="EMBL" id="LT837803">
    <property type="protein sequence ID" value="SMB22640.1"/>
    <property type="molecule type" value="Genomic_DNA"/>
</dbReference>
<dbReference type="InterPro" id="IPR001867">
    <property type="entry name" value="OmpR/PhoB-type_DNA-bd"/>
</dbReference>
<evidence type="ECO:0000256" key="2">
    <source>
        <dbReference type="ARBA" id="ARBA00023012"/>
    </source>
</evidence>
<dbReference type="PROSITE" id="PS50110">
    <property type="entry name" value="RESPONSE_REGULATORY"/>
    <property type="match status" value="1"/>
</dbReference>
<dbReference type="SMART" id="SM00448">
    <property type="entry name" value="REC"/>
    <property type="match status" value="1"/>
</dbReference>
<keyword evidence="11" id="KW-1185">Reference proteome</keyword>
<dbReference type="GO" id="GO:0005829">
    <property type="term" value="C:cytosol"/>
    <property type="evidence" value="ECO:0007669"/>
    <property type="project" value="TreeGrafter"/>
</dbReference>
<proteinExistence type="predicted"/>
<dbReference type="PANTHER" id="PTHR48111">
    <property type="entry name" value="REGULATOR OF RPOS"/>
    <property type="match status" value="1"/>
</dbReference>
<dbReference type="GO" id="GO:0032993">
    <property type="term" value="C:protein-DNA complex"/>
    <property type="evidence" value="ECO:0007669"/>
    <property type="project" value="TreeGrafter"/>
</dbReference>
<dbReference type="GO" id="GO:0000156">
    <property type="term" value="F:phosphorelay response regulator activity"/>
    <property type="evidence" value="ECO:0007669"/>
    <property type="project" value="TreeGrafter"/>
</dbReference>
<accession>A0A7Z7HPU8</accession>
<dbReference type="InterPro" id="IPR036388">
    <property type="entry name" value="WH-like_DNA-bd_sf"/>
</dbReference>
<dbReference type="PANTHER" id="PTHR48111:SF22">
    <property type="entry name" value="REGULATOR OF RPOS"/>
    <property type="match status" value="1"/>
</dbReference>
<dbReference type="SUPFAM" id="SSF52172">
    <property type="entry name" value="CheY-like"/>
    <property type="match status" value="1"/>
</dbReference>
<dbReference type="InterPro" id="IPR016032">
    <property type="entry name" value="Sig_transdc_resp-reg_C-effctor"/>
</dbReference>
<dbReference type="CDD" id="cd00383">
    <property type="entry name" value="trans_reg_C"/>
    <property type="match status" value="1"/>
</dbReference>
<dbReference type="Proteomes" id="UP000242886">
    <property type="component" value="Chromosome SDENCHOL"/>
</dbReference>
<feature type="modified residue" description="4-aspartylphosphate" evidence="6">
    <location>
        <position position="77"/>
    </location>
</feature>
<evidence type="ECO:0000259" key="8">
    <source>
        <dbReference type="PROSITE" id="PS50110"/>
    </source>
</evidence>
<evidence type="ECO:0000256" key="5">
    <source>
        <dbReference type="ARBA" id="ARBA00023163"/>
    </source>
</evidence>
<dbReference type="SUPFAM" id="SSF46894">
    <property type="entry name" value="C-terminal effector domain of the bipartite response regulators"/>
    <property type="match status" value="1"/>
</dbReference>
<gene>
    <name evidence="10" type="primary">qseB</name>
    <name evidence="10" type="ORF">SDENCHOL_10651</name>
</gene>
<keyword evidence="4 7" id="KW-0238">DNA-binding</keyword>
<evidence type="ECO:0000313" key="10">
    <source>
        <dbReference type="EMBL" id="SMB22640.1"/>
    </source>
</evidence>
<feature type="DNA-binding region" description="OmpR/PhoB-type" evidence="7">
    <location>
        <begin position="152"/>
        <end position="248"/>
    </location>
</feature>
<evidence type="ECO:0000256" key="4">
    <source>
        <dbReference type="ARBA" id="ARBA00023125"/>
    </source>
</evidence>
<evidence type="ECO:0000259" key="9">
    <source>
        <dbReference type="PROSITE" id="PS51755"/>
    </source>
</evidence>
<name>A0A7Z7HPU8_9PROT</name>
<feature type="domain" description="OmpR/PhoB-type" evidence="9">
    <location>
        <begin position="152"/>
        <end position="248"/>
    </location>
</feature>
<reference evidence="10" key="1">
    <citation type="submission" date="2017-03" db="EMBL/GenBank/DDBJ databases">
        <authorList>
            <consortium name="AG Boll"/>
        </authorList>
    </citation>
    <scope>NUCLEOTIDE SEQUENCE [LARGE SCALE GENOMIC DNA]</scope>
    <source>
        <strain evidence="10">Chol</strain>
    </source>
</reference>
<evidence type="ECO:0000256" key="6">
    <source>
        <dbReference type="PROSITE-ProRule" id="PRU00169"/>
    </source>
</evidence>
<dbReference type="PROSITE" id="PS51755">
    <property type="entry name" value="OMPR_PHOB"/>
    <property type="match status" value="1"/>
</dbReference>